<dbReference type="GO" id="GO:0090313">
    <property type="term" value="P:regulation of protein targeting to membrane"/>
    <property type="evidence" value="ECO:0007669"/>
    <property type="project" value="TreeGrafter"/>
</dbReference>
<gene>
    <name evidence="4" type="ORF">BN1209_1679</name>
</gene>
<protein>
    <submittedName>
        <fullName evidence="4">AsmA family protein</fullName>
    </submittedName>
</protein>
<dbReference type="KEGG" id="mbac:BN1209_1679"/>
<accession>A0A0B7J045</accession>
<evidence type="ECO:0000313" key="5">
    <source>
        <dbReference type="Proteomes" id="UP000056322"/>
    </source>
</evidence>
<dbReference type="Proteomes" id="UP000056322">
    <property type="component" value="Chromosome 1"/>
</dbReference>
<feature type="domain" description="AsmA" evidence="3">
    <location>
        <begin position="1"/>
        <end position="634"/>
    </location>
</feature>
<keyword evidence="2" id="KW-0812">Transmembrane</keyword>
<dbReference type="InterPro" id="IPR007844">
    <property type="entry name" value="AsmA"/>
</dbReference>
<dbReference type="AlphaFoldDB" id="A0A0B7J045"/>
<evidence type="ECO:0000259" key="3">
    <source>
        <dbReference type="Pfam" id="PF05170"/>
    </source>
</evidence>
<dbReference type="GO" id="GO:0005886">
    <property type="term" value="C:plasma membrane"/>
    <property type="evidence" value="ECO:0007669"/>
    <property type="project" value="TreeGrafter"/>
</dbReference>
<dbReference type="Pfam" id="PF05170">
    <property type="entry name" value="AsmA"/>
    <property type="match status" value="1"/>
</dbReference>
<sequence>MKKTLKYIAFGLLGIFALMLVVVVCVAATFNPNDYKSLIVKLVQEKKQRTLDLEGDIKLTFWPKLGADLGKVKLSEHNSAREFASIDNAKVSLAVLPLLKKELVVDTVYIDGLNVTAIRHKDGSTNFDDLMSKDEEASEQIKFDIDGVNVTNTKVRFIDEMQDTVYMVNQLTLKTGHVALATPFEVNTSFELLTQKPKVNAKINVSGNFMADVEHQHFVAKKLDASINGAIASLKNANITLAGDIDAKPENMKLLVDGLKFAINGDQEGAKIALNLSAPKLTVQKNVVTGKQADVSFSQEKGNDTINAKLSLADVKGSPQSVQSSGVTGELSAKQGAREVEGKFSSPFTGNIEKLIFDLPKLAGKLNITDPALPKGAMQGAFNLKLHSDLKQEKINTDLAIDVDDLHIKGNVGIASFSNPTFQFNLDLNKLDADKYMTKSDKPADTKSADTPIDLSALKKLNAEGSLHIGDLKVANIKTNDVNLKLNANQGIVELAPFSANLYQGKMNGSLKVDARNTPNIAFKQNMSNITIGPLLMDAINNDMLSGKGTLNVDITTQGNTVNALKKALNGTASINLADGAFKGIDVAGTIRGVKDKLNFMKQSNVTGDKSKKTDFAEMSASFNIKNGVAHNEDLTIKAPLFRIGGDGDVDIANQTINYNAKPTVVNSLKGQGGSDLGILNGLTIPIKVTGTFAKPNYALDFSGLAAGIAKNKLLENVGGAKGDAVKGLISGNKVDAIKSLIGGGNKTAPTQEALPAGDTAAQPPAPPSTPEDKVKKKLNKLLGF</sequence>
<keyword evidence="2" id="KW-0472">Membrane</keyword>
<keyword evidence="2" id="KW-1133">Transmembrane helix</keyword>
<dbReference type="InterPro" id="IPR052894">
    <property type="entry name" value="AsmA-related"/>
</dbReference>
<dbReference type="RefSeq" id="WP_045751758.1">
    <property type="nucleotide sequence ID" value="NZ_LN794158.1"/>
</dbReference>
<proteinExistence type="predicted"/>
<dbReference type="OrthoDB" id="9766390at2"/>
<dbReference type="PANTHER" id="PTHR30441:SF4">
    <property type="entry name" value="PROTEIN ASMA"/>
    <property type="match status" value="1"/>
</dbReference>
<feature type="transmembrane region" description="Helical" evidence="2">
    <location>
        <begin position="7"/>
        <end position="30"/>
    </location>
</feature>
<organism evidence="4 5">
    <name type="scientific">Candidatus Methylopumilus turicensis</name>
    <dbReference type="NCBI Taxonomy" id="1581680"/>
    <lineage>
        <taxon>Bacteria</taxon>
        <taxon>Pseudomonadati</taxon>
        <taxon>Pseudomonadota</taxon>
        <taxon>Betaproteobacteria</taxon>
        <taxon>Nitrosomonadales</taxon>
        <taxon>Methylophilaceae</taxon>
        <taxon>Candidatus Methylopumilus</taxon>
    </lineage>
</organism>
<evidence type="ECO:0000256" key="1">
    <source>
        <dbReference type="SAM" id="MobiDB-lite"/>
    </source>
</evidence>
<keyword evidence="5" id="KW-1185">Reference proteome</keyword>
<reference evidence="5" key="1">
    <citation type="submission" date="2014-12" db="EMBL/GenBank/DDBJ databases">
        <authorList>
            <person name="Salcher M.M."/>
        </authorList>
    </citation>
    <scope>NUCLEOTIDE SEQUENCE [LARGE SCALE GENOMIC DNA]</scope>
    <source>
        <strain evidence="5">MMS-10A-171</strain>
    </source>
</reference>
<feature type="region of interest" description="Disordered" evidence="1">
    <location>
        <begin position="748"/>
        <end position="776"/>
    </location>
</feature>
<evidence type="ECO:0000313" key="4">
    <source>
        <dbReference type="EMBL" id="CEN56715.1"/>
    </source>
</evidence>
<evidence type="ECO:0000256" key="2">
    <source>
        <dbReference type="SAM" id="Phobius"/>
    </source>
</evidence>
<dbReference type="HOGENOM" id="CLU_012870_0_0_4"/>
<dbReference type="STRING" id="1581680.BN1209_1679"/>
<name>A0A0B7J045_9PROT</name>
<dbReference type="EMBL" id="LN794158">
    <property type="protein sequence ID" value="CEN56715.1"/>
    <property type="molecule type" value="Genomic_DNA"/>
</dbReference>
<dbReference type="PANTHER" id="PTHR30441">
    <property type="entry name" value="DUF748 DOMAIN-CONTAINING PROTEIN"/>
    <property type="match status" value="1"/>
</dbReference>